<reference evidence="2 3" key="1">
    <citation type="journal article" date="2022" name="bioRxiv">
        <title>Genomics of Preaxostyla Flagellates Illuminates Evolutionary Transitions and the Path Towards Mitochondrial Loss.</title>
        <authorList>
            <person name="Novak L.V.F."/>
            <person name="Treitli S.C."/>
            <person name="Pyrih J."/>
            <person name="Halakuc P."/>
            <person name="Pipaliya S.V."/>
            <person name="Vacek V."/>
            <person name="Brzon O."/>
            <person name="Soukal P."/>
            <person name="Eme L."/>
            <person name="Dacks J.B."/>
            <person name="Karnkowska A."/>
            <person name="Elias M."/>
            <person name="Hampl V."/>
        </authorList>
    </citation>
    <scope>NUCLEOTIDE SEQUENCE [LARGE SCALE GENOMIC DNA]</scope>
    <source>
        <strain evidence="2">NAU3</strain>
        <tissue evidence="2">Gut</tissue>
    </source>
</reference>
<evidence type="ECO:0000313" key="2">
    <source>
        <dbReference type="EMBL" id="KAK2961975.1"/>
    </source>
</evidence>
<sequence>MLGCVVSLTSSHLSGSTIRDMNTGGSVLCSNSSFSSLLSSPNNDPEPSEPTVSPAGDYTQDSVVDGTEYYFDSTSGIESSSTNFSNCRFTGDTFYQSARPLTFNNYPGAISIKSCSFTGITNTDDPGAAVHVYTEDSLSNPSITAKLSNFTSCSARGRGGAMYVSDVDGILIESCHFEECSAGFGGGIHLTGKKVELINSHVTDCTSSTAGAGMFGSAHLNMSIVDTRIENCKFIPEVGLQPGGGLYLASSGLVSVKGSQFIGCSSGGPGGAVVCSLENDLNISDTLVKDCHSGATGAIFIMQQGDCPSILFSHVLFDGNSIGDDISFLEVVLRFSENVTKFPDVAIMGNDNTVYPTLTFDDCFTTIASDSLWC</sequence>
<evidence type="ECO:0000313" key="3">
    <source>
        <dbReference type="Proteomes" id="UP001281761"/>
    </source>
</evidence>
<comment type="caution">
    <text evidence="2">The sequence shown here is derived from an EMBL/GenBank/DDBJ whole genome shotgun (WGS) entry which is preliminary data.</text>
</comment>
<dbReference type="Proteomes" id="UP001281761">
    <property type="component" value="Unassembled WGS sequence"/>
</dbReference>
<dbReference type="SUPFAM" id="SSF51126">
    <property type="entry name" value="Pectin lyase-like"/>
    <property type="match status" value="1"/>
</dbReference>
<proteinExistence type="predicted"/>
<protein>
    <recommendedName>
        <fullName evidence="4">Right handed beta helix domain-containing protein</fullName>
    </recommendedName>
</protein>
<evidence type="ECO:0000256" key="1">
    <source>
        <dbReference type="SAM" id="MobiDB-lite"/>
    </source>
</evidence>
<accession>A0ABQ9YDY0</accession>
<dbReference type="EMBL" id="JARBJD010000013">
    <property type="protein sequence ID" value="KAK2961975.1"/>
    <property type="molecule type" value="Genomic_DNA"/>
</dbReference>
<feature type="region of interest" description="Disordered" evidence="1">
    <location>
        <begin position="37"/>
        <end position="59"/>
    </location>
</feature>
<dbReference type="InterPro" id="IPR011050">
    <property type="entry name" value="Pectin_lyase_fold/virulence"/>
</dbReference>
<organism evidence="2 3">
    <name type="scientific">Blattamonas nauphoetae</name>
    <dbReference type="NCBI Taxonomy" id="2049346"/>
    <lineage>
        <taxon>Eukaryota</taxon>
        <taxon>Metamonada</taxon>
        <taxon>Preaxostyla</taxon>
        <taxon>Oxymonadida</taxon>
        <taxon>Blattamonas</taxon>
    </lineage>
</organism>
<gene>
    <name evidence="2" type="ORF">BLNAU_3031</name>
</gene>
<keyword evidence="3" id="KW-1185">Reference proteome</keyword>
<name>A0ABQ9YDY0_9EUKA</name>
<evidence type="ECO:0008006" key="4">
    <source>
        <dbReference type="Google" id="ProtNLM"/>
    </source>
</evidence>